<reference evidence="2 3" key="1">
    <citation type="submission" date="2024-02" db="EMBL/GenBank/DDBJ databases">
        <title>A novel Wenzhouxiangellaceae bacterium, isolated from coastal sediments.</title>
        <authorList>
            <person name="Du Z.-J."/>
            <person name="Ye Y.-Q."/>
            <person name="Zhang X.-Y."/>
        </authorList>
    </citation>
    <scope>NUCLEOTIDE SEQUENCE [LARGE SCALE GENOMIC DNA]</scope>
    <source>
        <strain evidence="2 3">CH-27</strain>
    </source>
</reference>
<feature type="chain" id="PRO_5043364916" evidence="1">
    <location>
        <begin position="23"/>
        <end position="437"/>
    </location>
</feature>
<dbReference type="Proteomes" id="UP001359886">
    <property type="component" value="Unassembled WGS sequence"/>
</dbReference>
<organism evidence="2 3">
    <name type="scientific">Elongatibacter sediminis</name>
    <dbReference type="NCBI Taxonomy" id="3119006"/>
    <lineage>
        <taxon>Bacteria</taxon>
        <taxon>Pseudomonadati</taxon>
        <taxon>Pseudomonadota</taxon>
        <taxon>Gammaproteobacteria</taxon>
        <taxon>Chromatiales</taxon>
        <taxon>Wenzhouxiangellaceae</taxon>
        <taxon>Elongatibacter</taxon>
    </lineage>
</organism>
<dbReference type="AlphaFoldDB" id="A0AAW9R666"/>
<evidence type="ECO:0000313" key="2">
    <source>
        <dbReference type="EMBL" id="MEJ8566042.1"/>
    </source>
</evidence>
<dbReference type="Pfam" id="PF07044">
    <property type="entry name" value="DUF1329"/>
    <property type="match status" value="1"/>
</dbReference>
<accession>A0AAW9R666</accession>
<dbReference type="CDD" id="cd16329">
    <property type="entry name" value="LolA_like"/>
    <property type="match status" value="1"/>
</dbReference>
<dbReference type="InterPro" id="IPR010752">
    <property type="entry name" value="DUF1329"/>
</dbReference>
<keyword evidence="3" id="KW-1185">Reference proteome</keyword>
<protein>
    <submittedName>
        <fullName evidence="2">DUF1329 domain-containing protein</fullName>
    </submittedName>
</protein>
<comment type="caution">
    <text evidence="2">The sequence shown here is derived from an EMBL/GenBank/DDBJ whole genome shotgun (WGS) entry which is preliminary data.</text>
</comment>
<dbReference type="Gene3D" id="2.50.20.10">
    <property type="entry name" value="Lipoprotein localisation LolA/LolB/LppX"/>
    <property type="match status" value="1"/>
</dbReference>
<gene>
    <name evidence="2" type="ORF">V3330_00280</name>
</gene>
<evidence type="ECO:0000313" key="3">
    <source>
        <dbReference type="Proteomes" id="UP001359886"/>
    </source>
</evidence>
<evidence type="ECO:0000256" key="1">
    <source>
        <dbReference type="SAM" id="SignalP"/>
    </source>
</evidence>
<sequence length="437" mass="49944">MKKLILTTAATCVVLAAGPVQPAEIAEEVIQQSFHPYTDWTPEFPGYTPGMTVNAQNADTFEAIMDEALFYFVKNGWVEVETAPTTEFPLSEKYIAATRQNGDVALTEAGTLTNYVAGRAFPAEPDPNDPDAGQKLVWNYQYGFNSGDSETIYPFWWTFRNVDTGKVERVIKFEWHFLNYKHRVEFEPIPEYEENPGQIFRGIYSLVKEPFDLANTQLLIHRYDDDTKRDDAWLYLGFQRRVRRLAAGQTTDAFLGTDLMIEDFEGYNGRVTDYSWEYGGSRNLLLPFYNHNEMALSDQPADDPTGYRFVDVHGKGNCFPAVTYQLRKTHTLIGTPKDPNHPIGRRVINLDAETMTMASLITYDRKGDMWKWFPIGKTHSDNHIPENQGKGVALDDFAVLLDIQANHCTTLQFKSIITDEDNQPNLFNVQQLRKRGR</sequence>
<feature type="signal peptide" evidence="1">
    <location>
        <begin position="1"/>
        <end position="22"/>
    </location>
</feature>
<name>A0AAW9R666_9GAMM</name>
<dbReference type="EMBL" id="JAZHOG010000001">
    <property type="protein sequence ID" value="MEJ8566042.1"/>
    <property type="molecule type" value="Genomic_DNA"/>
</dbReference>
<dbReference type="RefSeq" id="WP_354693366.1">
    <property type="nucleotide sequence ID" value="NZ_JAZHOG010000001.1"/>
</dbReference>
<keyword evidence="1" id="KW-0732">Signal</keyword>
<proteinExistence type="predicted"/>